<organism evidence="2 3">
    <name type="scientific">Photobacterium chitinilyticum</name>
    <dbReference type="NCBI Taxonomy" id="2485123"/>
    <lineage>
        <taxon>Bacteria</taxon>
        <taxon>Pseudomonadati</taxon>
        <taxon>Pseudomonadota</taxon>
        <taxon>Gammaproteobacteria</taxon>
        <taxon>Vibrionales</taxon>
        <taxon>Vibrionaceae</taxon>
        <taxon>Photobacterium</taxon>
    </lineage>
</organism>
<evidence type="ECO:0000259" key="1">
    <source>
        <dbReference type="Pfam" id="PF06527"/>
    </source>
</evidence>
<gene>
    <name evidence="2" type="ORF">EDI28_13995</name>
</gene>
<sequence>MNNLLKQLPNEHIRSVLFRIHHQSPFGTFSSTAQRFGLRRFKVTSITDLRKFDDELCSLTSDSPFNQWLSHGGGNYMMPFMTTGETNKVRRFFQGEELQFMSIHAQTLHNRVWRYCPVCKDNDLDIYGTSYYHQPHQIAGVFHCYKHGCELISSCLKCGYQLSDLDRAPVPPPVCPACKHKMQKDEGYFDDFMQDIESFCLLLNQQLAKFTLNDIQRKNLNYIGTSEADINTLAFKYRVSAWNQELWNSLGKSRLQRYFKNTKELKGVTMSPTLRTPRYFLKDSSFNYSPPLVYILAMHATGTFPE</sequence>
<dbReference type="InterPro" id="IPR009492">
    <property type="entry name" value="TniQ"/>
</dbReference>
<keyword evidence="3" id="KW-1185">Reference proteome</keyword>
<evidence type="ECO:0000313" key="3">
    <source>
        <dbReference type="Proteomes" id="UP000287563"/>
    </source>
</evidence>
<dbReference type="Proteomes" id="UP000287563">
    <property type="component" value="Unassembled WGS sequence"/>
</dbReference>
<dbReference type="AlphaFoldDB" id="A0A444JP55"/>
<accession>A0A444JP55</accession>
<name>A0A444JP55_9GAMM</name>
<proteinExistence type="predicted"/>
<dbReference type="EMBL" id="RJLM01000005">
    <property type="protein sequence ID" value="RWX54853.1"/>
    <property type="molecule type" value="Genomic_DNA"/>
</dbReference>
<dbReference type="RefSeq" id="WP_128784479.1">
    <property type="nucleotide sequence ID" value="NZ_RJLM01000005.1"/>
</dbReference>
<feature type="domain" description="TniQ" evidence="1">
    <location>
        <begin position="6"/>
        <end position="151"/>
    </location>
</feature>
<dbReference type="Pfam" id="PF06527">
    <property type="entry name" value="TniQ"/>
    <property type="match status" value="1"/>
</dbReference>
<protein>
    <recommendedName>
        <fullName evidence="1">TniQ domain-containing protein</fullName>
    </recommendedName>
</protein>
<dbReference type="OrthoDB" id="470139at2"/>
<comment type="caution">
    <text evidence="2">The sequence shown here is derived from an EMBL/GenBank/DDBJ whole genome shotgun (WGS) entry which is preliminary data.</text>
</comment>
<evidence type="ECO:0000313" key="2">
    <source>
        <dbReference type="EMBL" id="RWX54853.1"/>
    </source>
</evidence>
<reference evidence="2 3" key="1">
    <citation type="submission" date="2018-11" db="EMBL/GenBank/DDBJ databases">
        <title>Photobacterium sp. BEI247 sp. nov., a marine bacterium isolated from Yongle Blue Hole in the South China Sea.</title>
        <authorList>
            <person name="Wang X."/>
        </authorList>
    </citation>
    <scope>NUCLEOTIDE SEQUENCE [LARGE SCALE GENOMIC DNA]</scope>
    <source>
        <strain evidence="3">BEI247</strain>
    </source>
</reference>